<reference evidence="1 2" key="1">
    <citation type="submission" date="2017-12" db="EMBL/GenBank/DDBJ databases">
        <title>Genomes of bacteria within cyanobacterial aggregates.</title>
        <authorList>
            <person name="Cai H."/>
        </authorList>
    </citation>
    <scope>NUCLEOTIDE SEQUENCE [LARGE SCALE GENOMIC DNA]</scope>
    <source>
        <strain evidence="1 2">TH16</strain>
    </source>
</reference>
<dbReference type="EMBL" id="CP025611">
    <property type="protein sequence ID" value="AUN31069.1"/>
    <property type="molecule type" value="Genomic_DNA"/>
</dbReference>
<accession>A0A2K9NDA2</accession>
<dbReference type="Proteomes" id="UP000234752">
    <property type="component" value="Chromosome eg_1"/>
</dbReference>
<dbReference type="InterPro" id="IPR038084">
    <property type="entry name" value="PduO/GlcC-like_sf"/>
</dbReference>
<evidence type="ECO:0000313" key="1">
    <source>
        <dbReference type="EMBL" id="AUN31069.1"/>
    </source>
</evidence>
<proteinExistence type="predicted"/>
<protein>
    <submittedName>
        <fullName evidence="1">Uncharacterized protein</fullName>
    </submittedName>
</protein>
<dbReference type="AlphaFoldDB" id="A0A2K9NDA2"/>
<dbReference type="SUPFAM" id="SSF143744">
    <property type="entry name" value="GlcG-like"/>
    <property type="match status" value="1"/>
</dbReference>
<evidence type="ECO:0000313" key="2">
    <source>
        <dbReference type="Proteomes" id="UP000234752"/>
    </source>
</evidence>
<dbReference type="KEGG" id="ncb:C0V82_13105"/>
<dbReference type="OrthoDB" id="7348638at2"/>
<gene>
    <name evidence="1" type="ORF">C0V82_13105</name>
</gene>
<sequence>MIPAPFQTLVRVAKDTPGVPVTLADFNPTFLPRFFAFAAEKARGRYAFCLVNPMGRVVLSYADPCTVLTADRTALAKAMTAVQIGYGSDIWGDGFNPQLAGMPGLCAYKGSRALLVPASPHPLYLGCLGVSSGAAGDDDPLCHTLADFILTEAALDPGSVVALQ</sequence>
<organism evidence="1 2">
    <name type="scientific">Niveispirillum cyanobacteriorum</name>
    <dbReference type="NCBI Taxonomy" id="1612173"/>
    <lineage>
        <taxon>Bacteria</taxon>
        <taxon>Pseudomonadati</taxon>
        <taxon>Pseudomonadota</taxon>
        <taxon>Alphaproteobacteria</taxon>
        <taxon>Rhodospirillales</taxon>
        <taxon>Azospirillaceae</taxon>
        <taxon>Niveispirillum</taxon>
    </lineage>
</organism>
<dbReference type="RefSeq" id="WP_102112685.1">
    <property type="nucleotide sequence ID" value="NZ_BMGN01000011.1"/>
</dbReference>
<keyword evidence="2" id="KW-1185">Reference proteome</keyword>
<name>A0A2K9NDA2_9PROT</name>